<evidence type="ECO:0000259" key="2">
    <source>
        <dbReference type="Pfam" id="PF20152"/>
    </source>
</evidence>
<comment type="caution">
    <text evidence="3">The sequence shown here is derived from an EMBL/GenBank/DDBJ whole genome shotgun (WGS) entry which is preliminary data.</text>
</comment>
<dbReference type="OrthoDB" id="3223377at2759"/>
<evidence type="ECO:0000313" key="4">
    <source>
        <dbReference type="Proteomes" id="UP000807342"/>
    </source>
</evidence>
<feature type="transmembrane region" description="Helical" evidence="1">
    <location>
        <begin position="105"/>
        <end position="123"/>
    </location>
</feature>
<evidence type="ECO:0000313" key="3">
    <source>
        <dbReference type="EMBL" id="KAF9444046.1"/>
    </source>
</evidence>
<reference evidence="3" key="1">
    <citation type="submission" date="2020-11" db="EMBL/GenBank/DDBJ databases">
        <authorList>
            <consortium name="DOE Joint Genome Institute"/>
            <person name="Ahrendt S."/>
            <person name="Riley R."/>
            <person name="Andreopoulos W."/>
            <person name="Labutti K."/>
            <person name="Pangilinan J."/>
            <person name="Ruiz-Duenas F.J."/>
            <person name="Barrasa J.M."/>
            <person name="Sanchez-Garcia M."/>
            <person name="Camarero S."/>
            <person name="Miyauchi S."/>
            <person name="Serrano A."/>
            <person name="Linde D."/>
            <person name="Babiker R."/>
            <person name="Drula E."/>
            <person name="Ayuso-Fernandez I."/>
            <person name="Pacheco R."/>
            <person name="Padilla G."/>
            <person name="Ferreira P."/>
            <person name="Barriuso J."/>
            <person name="Kellner H."/>
            <person name="Castanera R."/>
            <person name="Alfaro M."/>
            <person name="Ramirez L."/>
            <person name="Pisabarro A.G."/>
            <person name="Kuo A."/>
            <person name="Tritt A."/>
            <person name="Lipzen A."/>
            <person name="He G."/>
            <person name="Yan M."/>
            <person name="Ng V."/>
            <person name="Cullen D."/>
            <person name="Martin F."/>
            <person name="Rosso M.-N."/>
            <person name="Henrissat B."/>
            <person name="Hibbett D."/>
            <person name="Martinez A.T."/>
            <person name="Grigoriev I.V."/>
        </authorList>
    </citation>
    <scope>NUCLEOTIDE SEQUENCE</scope>
    <source>
        <strain evidence="3">MF-IS2</strain>
    </source>
</reference>
<feature type="transmembrane region" description="Helical" evidence="1">
    <location>
        <begin position="26"/>
        <end position="44"/>
    </location>
</feature>
<dbReference type="Pfam" id="PF20152">
    <property type="entry name" value="DUF6534"/>
    <property type="match status" value="1"/>
</dbReference>
<organism evidence="3 4">
    <name type="scientific">Macrolepiota fuliginosa MF-IS2</name>
    <dbReference type="NCBI Taxonomy" id="1400762"/>
    <lineage>
        <taxon>Eukaryota</taxon>
        <taxon>Fungi</taxon>
        <taxon>Dikarya</taxon>
        <taxon>Basidiomycota</taxon>
        <taxon>Agaricomycotina</taxon>
        <taxon>Agaricomycetes</taxon>
        <taxon>Agaricomycetidae</taxon>
        <taxon>Agaricales</taxon>
        <taxon>Agaricineae</taxon>
        <taxon>Agaricaceae</taxon>
        <taxon>Macrolepiota</taxon>
    </lineage>
</organism>
<sequence>MKNRGSGELSTRLHSHCQRHLHHNQFLGIFLNGYFFGLLTLQYYHYNINFSNDLRWLRNIVHLQFFLETVQTVMSAADGFHWFVFGYGDTRKLGEYFLANFDAPMMYSIIALISQGVYCWRIYHLSGWKVPTLIIALTACTQAAGGIGVGIINQQLGTIENWRPKSNVFMILWLVCSAIADTLIACLMTYLLLSSKSLTSGSKRPAVVTRLIRLIIETNVASALVAMAVLLCAVIPPIAPPKTSFFMCPGYVLGKLYSNSFIAMLNNRSRQAAGSGASGALNNSINGESILMHQQPSWGTPSSQSKHANTPSVIIDVHMETAVRFDDWERPLPQH</sequence>
<keyword evidence="1" id="KW-1133">Transmembrane helix</keyword>
<feature type="transmembrane region" description="Helical" evidence="1">
    <location>
        <begin position="214"/>
        <end position="238"/>
    </location>
</feature>
<dbReference type="PANTHER" id="PTHR40465">
    <property type="entry name" value="CHROMOSOME 1, WHOLE GENOME SHOTGUN SEQUENCE"/>
    <property type="match status" value="1"/>
</dbReference>
<name>A0A9P5X779_9AGAR</name>
<protein>
    <recommendedName>
        <fullName evidence="2">DUF6534 domain-containing protein</fullName>
    </recommendedName>
</protein>
<feature type="transmembrane region" description="Helical" evidence="1">
    <location>
        <begin position="130"/>
        <end position="151"/>
    </location>
</feature>
<accession>A0A9P5X779</accession>
<dbReference type="InterPro" id="IPR045339">
    <property type="entry name" value="DUF6534"/>
</dbReference>
<keyword evidence="4" id="KW-1185">Reference proteome</keyword>
<dbReference type="PANTHER" id="PTHR40465:SF1">
    <property type="entry name" value="DUF6534 DOMAIN-CONTAINING PROTEIN"/>
    <property type="match status" value="1"/>
</dbReference>
<keyword evidence="1" id="KW-0472">Membrane</keyword>
<dbReference type="EMBL" id="MU151411">
    <property type="protein sequence ID" value="KAF9444046.1"/>
    <property type="molecule type" value="Genomic_DNA"/>
</dbReference>
<feature type="transmembrane region" description="Helical" evidence="1">
    <location>
        <begin position="171"/>
        <end position="193"/>
    </location>
</feature>
<keyword evidence="1" id="KW-0812">Transmembrane</keyword>
<proteinExistence type="predicted"/>
<dbReference type="Proteomes" id="UP000807342">
    <property type="component" value="Unassembled WGS sequence"/>
</dbReference>
<feature type="domain" description="DUF6534" evidence="2">
    <location>
        <begin position="177"/>
        <end position="269"/>
    </location>
</feature>
<dbReference type="AlphaFoldDB" id="A0A9P5X779"/>
<evidence type="ECO:0000256" key="1">
    <source>
        <dbReference type="SAM" id="Phobius"/>
    </source>
</evidence>
<gene>
    <name evidence="3" type="ORF">P691DRAFT_737054</name>
</gene>